<evidence type="ECO:0000256" key="1">
    <source>
        <dbReference type="SAM" id="Coils"/>
    </source>
</evidence>
<dbReference type="Proteomes" id="UP000004095">
    <property type="component" value="Unassembled WGS sequence"/>
</dbReference>
<proteinExistence type="predicted"/>
<dbReference type="EMBL" id="AAWS01000003">
    <property type="protein sequence ID" value="EAY31326.1"/>
    <property type="molecule type" value="Genomic_DNA"/>
</dbReference>
<accession>A1ZE18</accession>
<comment type="caution">
    <text evidence="3">The sequence shown here is derived from an EMBL/GenBank/DDBJ whole genome shotgun (WGS) entry which is preliminary data.</text>
</comment>
<keyword evidence="1" id="KW-0175">Coiled coil</keyword>
<keyword evidence="4" id="KW-1185">Reference proteome</keyword>
<protein>
    <submittedName>
        <fullName evidence="3">Biopolymer transport protein TolA</fullName>
    </submittedName>
</protein>
<evidence type="ECO:0000256" key="2">
    <source>
        <dbReference type="SAM" id="SignalP"/>
    </source>
</evidence>
<gene>
    <name evidence="3" type="ORF">M23134_04159</name>
</gene>
<feature type="signal peptide" evidence="2">
    <location>
        <begin position="1"/>
        <end position="21"/>
    </location>
</feature>
<feature type="coiled-coil region" evidence="1">
    <location>
        <begin position="71"/>
        <end position="139"/>
    </location>
</feature>
<dbReference type="RefSeq" id="WP_002693901.1">
    <property type="nucleotide sequence ID" value="NZ_AAWS01000003.1"/>
</dbReference>
<reference evidence="3 4" key="1">
    <citation type="submission" date="2007-01" db="EMBL/GenBank/DDBJ databases">
        <authorList>
            <person name="Haygood M."/>
            <person name="Podell S."/>
            <person name="Anderson C."/>
            <person name="Hopkinson B."/>
            <person name="Roe K."/>
            <person name="Barbeau K."/>
            <person name="Gaasterland T."/>
            <person name="Ferriera S."/>
            <person name="Johnson J."/>
            <person name="Kravitz S."/>
            <person name="Beeson K."/>
            <person name="Sutton G."/>
            <person name="Rogers Y.-H."/>
            <person name="Friedman R."/>
            <person name="Frazier M."/>
            <person name="Venter J.C."/>
        </authorList>
    </citation>
    <scope>NUCLEOTIDE SEQUENCE [LARGE SCALE GENOMIC DNA]</scope>
    <source>
        <strain evidence="3 4">ATCC 23134</strain>
    </source>
</reference>
<feature type="chain" id="PRO_5002641536" evidence="2">
    <location>
        <begin position="22"/>
        <end position="160"/>
    </location>
</feature>
<organism evidence="3 4">
    <name type="scientific">Microscilla marina ATCC 23134</name>
    <dbReference type="NCBI Taxonomy" id="313606"/>
    <lineage>
        <taxon>Bacteria</taxon>
        <taxon>Pseudomonadati</taxon>
        <taxon>Bacteroidota</taxon>
        <taxon>Cytophagia</taxon>
        <taxon>Cytophagales</taxon>
        <taxon>Microscillaceae</taxon>
        <taxon>Microscilla</taxon>
    </lineage>
</organism>
<keyword evidence="2" id="KW-0732">Signal</keyword>
<evidence type="ECO:0000313" key="4">
    <source>
        <dbReference type="Proteomes" id="UP000004095"/>
    </source>
</evidence>
<name>A1ZE18_MICM2</name>
<sequence length="160" mass="18477">MIRRLLPVFLLLTVFTFAAQAQKKTPEQKAARKATNITKYINSKITDKAQHVTATQTASIKTAYVEFYADKKALREKKKKFRTDVKEFKAESKKTQSAESIAKLKEMKKKLIADKKAMNKEAKEMRVRREDKIKEALNATQKVHFTAMRAEQAAKRKNQK</sequence>
<evidence type="ECO:0000313" key="3">
    <source>
        <dbReference type="EMBL" id="EAY31326.1"/>
    </source>
</evidence>
<dbReference type="AlphaFoldDB" id="A1ZE18"/>